<feature type="domain" description="AB hydrolase-1" evidence="1">
    <location>
        <begin position="26"/>
        <end position="138"/>
    </location>
</feature>
<reference evidence="2" key="1">
    <citation type="submission" date="2020-05" db="EMBL/GenBank/DDBJ databases">
        <authorList>
            <person name="Chiriac C."/>
            <person name="Salcher M."/>
            <person name="Ghai R."/>
            <person name="Kavagutti S V."/>
        </authorList>
    </citation>
    <scope>NUCLEOTIDE SEQUENCE</scope>
</reference>
<dbReference type="AlphaFoldDB" id="A0A6J7AFC5"/>
<dbReference type="InterPro" id="IPR029058">
    <property type="entry name" value="AB_hydrolase_fold"/>
</dbReference>
<dbReference type="Gene3D" id="3.40.50.1820">
    <property type="entry name" value="alpha/beta hydrolase"/>
    <property type="match status" value="1"/>
</dbReference>
<dbReference type="GO" id="GO:0047372">
    <property type="term" value="F:monoacylglycerol lipase activity"/>
    <property type="evidence" value="ECO:0007669"/>
    <property type="project" value="TreeGrafter"/>
</dbReference>
<dbReference type="Pfam" id="PF00561">
    <property type="entry name" value="Abhydrolase_1"/>
    <property type="match status" value="1"/>
</dbReference>
<name>A0A6J7AFC5_9ZZZZ</name>
<evidence type="ECO:0000259" key="1">
    <source>
        <dbReference type="Pfam" id="PF00561"/>
    </source>
</evidence>
<dbReference type="PANTHER" id="PTHR43798:SF5">
    <property type="entry name" value="MONOACYLGLYCEROL LIPASE ABHD6"/>
    <property type="match status" value="1"/>
</dbReference>
<dbReference type="GO" id="GO:0046464">
    <property type="term" value="P:acylglycerol catabolic process"/>
    <property type="evidence" value="ECO:0007669"/>
    <property type="project" value="TreeGrafter"/>
</dbReference>
<gene>
    <name evidence="2" type="ORF">UFOPK3217_00876</name>
</gene>
<dbReference type="InterPro" id="IPR000073">
    <property type="entry name" value="AB_hydrolase_1"/>
</dbReference>
<dbReference type="EMBL" id="CAFABJ010000139">
    <property type="protein sequence ID" value="CAB4831507.1"/>
    <property type="molecule type" value="Genomic_DNA"/>
</dbReference>
<evidence type="ECO:0000313" key="2">
    <source>
        <dbReference type="EMBL" id="CAB4831507.1"/>
    </source>
</evidence>
<accession>A0A6J7AFC5</accession>
<protein>
    <submittedName>
        <fullName evidence="2">Unannotated protein</fullName>
    </submittedName>
</protein>
<dbReference type="PANTHER" id="PTHR43798">
    <property type="entry name" value="MONOACYLGLYCEROL LIPASE"/>
    <property type="match status" value="1"/>
</dbReference>
<sequence length="157" mass="17759">MTTFVEIQGENLAVEIYEPKVRIADVVLVHGYTGSKEDFNLIGPLLADAGYRVLTFDNRGQHESAHSKREDAYQIHSLARDVIDIAQHYRFEKPHLLGHSMGGLVAQRASLDAPNYWSSLTLFCTGPHFSLKKTELETLIHLLKTMTMADLWSAYKE</sequence>
<organism evidence="2">
    <name type="scientific">freshwater metagenome</name>
    <dbReference type="NCBI Taxonomy" id="449393"/>
    <lineage>
        <taxon>unclassified sequences</taxon>
        <taxon>metagenomes</taxon>
        <taxon>ecological metagenomes</taxon>
    </lineage>
</organism>
<dbReference type="SUPFAM" id="SSF53474">
    <property type="entry name" value="alpha/beta-Hydrolases"/>
    <property type="match status" value="1"/>
</dbReference>
<proteinExistence type="predicted"/>
<dbReference type="InterPro" id="IPR050266">
    <property type="entry name" value="AB_hydrolase_sf"/>
</dbReference>
<dbReference type="GO" id="GO:0016020">
    <property type="term" value="C:membrane"/>
    <property type="evidence" value="ECO:0007669"/>
    <property type="project" value="TreeGrafter"/>
</dbReference>